<dbReference type="GO" id="GO:0009055">
    <property type="term" value="F:electron transfer activity"/>
    <property type="evidence" value="ECO:0007669"/>
    <property type="project" value="InterPro"/>
</dbReference>
<dbReference type="InterPro" id="IPR009056">
    <property type="entry name" value="Cyt_c-like_dom"/>
</dbReference>
<evidence type="ECO:0000256" key="2">
    <source>
        <dbReference type="ARBA" id="ARBA00022617"/>
    </source>
</evidence>
<keyword evidence="7" id="KW-0812">Transmembrane</keyword>
<evidence type="ECO:0000313" key="9">
    <source>
        <dbReference type="EMBL" id="KRS11049.1"/>
    </source>
</evidence>
<dbReference type="SUPFAM" id="SSF46626">
    <property type="entry name" value="Cytochrome c"/>
    <property type="match status" value="3"/>
</dbReference>
<evidence type="ECO:0000256" key="6">
    <source>
        <dbReference type="PROSITE-ProRule" id="PRU00433"/>
    </source>
</evidence>
<keyword evidence="3 6" id="KW-0479">Metal-binding</keyword>
<proteinExistence type="predicted"/>
<evidence type="ECO:0000259" key="8">
    <source>
        <dbReference type="PROSITE" id="PS51007"/>
    </source>
</evidence>
<dbReference type="InterPro" id="IPR050597">
    <property type="entry name" value="Cytochrome_c_Oxidase_Subunit"/>
</dbReference>
<reference evidence="9 10" key="1">
    <citation type="submission" date="2015-04" db="EMBL/GenBank/DDBJ databases">
        <title>The draft genome sequence of Roseovarius sp.R12b.</title>
        <authorList>
            <person name="Li G."/>
            <person name="Lai Q."/>
            <person name="Shao Z."/>
            <person name="Yan P."/>
        </authorList>
    </citation>
    <scope>NUCLEOTIDE SEQUENCE [LARGE SCALE GENOMIC DNA]</scope>
    <source>
        <strain evidence="9 10">R12B</strain>
    </source>
</reference>
<sequence>MRWVRELHGRTVITMAGIAAVLGLVVAVLIIGVGLFNVSARQGHWPGVTWAMHTTFESSVGFRAPPDSAVPDNLDTPDMVALGAGHYKSACMDCHGAPGVPRSATVQQMLPEPPSLALVADHWSAPEMHWIIHNGIKMSGMPAWPAERKDDVWPLVAFLRAQKGMTPETWQAMTDDAEGGCAVCHGPDGVSQNAQVPRLDILSETYIAQSLAAYRDGTRDSGIMYEVMSQLPKASVERLARSFADVSPEGTAMAPAELAAEGRALAFAEGGSQSVPACRACHGPWSAPINPAFPSLAGQHAPYLAQQLTLWREGNRGGGRAAELMFKASKDLTDEEIAALAAYYSGLKPAKLDDTAE</sequence>
<keyword evidence="2 6" id="KW-0349">Heme</keyword>
<dbReference type="PROSITE" id="PS51007">
    <property type="entry name" value="CYTC"/>
    <property type="match status" value="1"/>
</dbReference>
<accession>A0A0T5NPZ4</accession>
<evidence type="ECO:0000256" key="4">
    <source>
        <dbReference type="ARBA" id="ARBA00022982"/>
    </source>
</evidence>
<dbReference type="GO" id="GO:0020037">
    <property type="term" value="F:heme binding"/>
    <property type="evidence" value="ECO:0007669"/>
    <property type="project" value="InterPro"/>
</dbReference>
<dbReference type="InterPro" id="IPR036909">
    <property type="entry name" value="Cyt_c-like_dom_sf"/>
</dbReference>
<keyword evidence="7" id="KW-0472">Membrane</keyword>
<dbReference type="PATRIC" id="fig|1641875.4.peg.2206"/>
<gene>
    <name evidence="9" type="ORF">XM53_18395</name>
</gene>
<dbReference type="RefSeq" id="WP_057795992.1">
    <property type="nucleotide sequence ID" value="NZ_LAXJ01000024.1"/>
</dbReference>
<keyword evidence="4" id="KW-0249">Electron transport</keyword>
<keyword evidence="7" id="KW-1133">Transmembrane helix</keyword>
<dbReference type="PANTHER" id="PTHR33751:SF9">
    <property type="entry name" value="CYTOCHROME C4"/>
    <property type="match status" value="1"/>
</dbReference>
<dbReference type="PANTHER" id="PTHR33751">
    <property type="entry name" value="CBB3-TYPE CYTOCHROME C OXIDASE SUBUNIT FIXP"/>
    <property type="match status" value="1"/>
</dbReference>
<keyword evidence="1" id="KW-0813">Transport</keyword>
<dbReference type="AlphaFoldDB" id="A0A0T5NPZ4"/>
<evidence type="ECO:0000256" key="1">
    <source>
        <dbReference type="ARBA" id="ARBA00022448"/>
    </source>
</evidence>
<comment type="caution">
    <text evidence="9">The sequence shown here is derived from an EMBL/GenBank/DDBJ whole genome shotgun (WGS) entry which is preliminary data.</text>
</comment>
<evidence type="ECO:0000256" key="5">
    <source>
        <dbReference type="ARBA" id="ARBA00023004"/>
    </source>
</evidence>
<feature type="domain" description="Cytochrome c" evidence="8">
    <location>
        <begin position="257"/>
        <end position="348"/>
    </location>
</feature>
<dbReference type="GO" id="GO:0046872">
    <property type="term" value="F:metal ion binding"/>
    <property type="evidence" value="ECO:0007669"/>
    <property type="project" value="UniProtKB-KW"/>
</dbReference>
<organism evidence="9 10">
    <name type="scientific">Roseovarius atlanticus</name>
    <dbReference type="NCBI Taxonomy" id="1641875"/>
    <lineage>
        <taxon>Bacteria</taxon>
        <taxon>Pseudomonadati</taxon>
        <taxon>Pseudomonadota</taxon>
        <taxon>Alphaproteobacteria</taxon>
        <taxon>Rhodobacterales</taxon>
        <taxon>Roseobacteraceae</taxon>
        <taxon>Roseovarius</taxon>
    </lineage>
</organism>
<dbReference type="OrthoDB" id="9773456at2"/>
<dbReference type="Gene3D" id="1.10.760.10">
    <property type="entry name" value="Cytochrome c-like domain"/>
    <property type="match status" value="3"/>
</dbReference>
<evidence type="ECO:0000256" key="7">
    <source>
        <dbReference type="SAM" id="Phobius"/>
    </source>
</evidence>
<dbReference type="Pfam" id="PF00034">
    <property type="entry name" value="Cytochrom_C"/>
    <property type="match status" value="1"/>
</dbReference>
<dbReference type="Pfam" id="PF13442">
    <property type="entry name" value="Cytochrome_CBB3"/>
    <property type="match status" value="1"/>
</dbReference>
<evidence type="ECO:0000313" key="10">
    <source>
        <dbReference type="Proteomes" id="UP000051295"/>
    </source>
</evidence>
<keyword evidence="5 6" id="KW-0408">Iron</keyword>
<protein>
    <submittedName>
        <fullName evidence="9">Class I triheme cytochrome c</fullName>
    </submittedName>
</protein>
<dbReference type="EMBL" id="LAXJ01000024">
    <property type="protein sequence ID" value="KRS11049.1"/>
    <property type="molecule type" value="Genomic_DNA"/>
</dbReference>
<name>A0A0T5NPZ4_9RHOB</name>
<dbReference type="Proteomes" id="UP000051295">
    <property type="component" value="Unassembled WGS sequence"/>
</dbReference>
<evidence type="ECO:0000256" key="3">
    <source>
        <dbReference type="ARBA" id="ARBA00022723"/>
    </source>
</evidence>
<dbReference type="STRING" id="1641875.XM53_18395"/>
<feature type="transmembrane region" description="Helical" evidence="7">
    <location>
        <begin position="12"/>
        <end position="36"/>
    </location>
</feature>
<keyword evidence="10" id="KW-1185">Reference proteome</keyword>